<keyword evidence="2" id="KW-0808">Transferase</keyword>
<dbReference type="SUPFAM" id="SSF56112">
    <property type="entry name" value="Protein kinase-like (PK-like)"/>
    <property type="match status" value="1"/>
</dbReference>
<dbReference type="PANTHER" id="PTHR21310">
    <property type="entry name" value="AMINOGLYCOSIDE PHOSPHOTRANSFERASE-RELATED-RELATED"/>
    <property type="match status" value="1"/>
</dbReference>
<dbReference type="Gene3D" id="3.90.1200.10">
    <property type="match status" value="1"/>
</dbReference>
<dbReference type="InterPro" id="IPR051678">
    <property type="entry name" value="AGP_Transferase"/>
</dbReference>
<keyword evidence="2" id="KW-0418">Kinase</keyword>
<proteinExistence type="predicted"/>
<evidence type="ECO:0000313" key="2">
    <source>
        <dbReference type="EMBL" id="RKR64944.1"/>
    </source>
</evidence>
<feature type="domain" description="Aminoglycoside phosphotransferase" evidence="1">
    <location>
        <begin position="29"/>
        <end position="241"/>
    </location>
</feature>
<evidence type="ECO:0000313" key="3">
    <source>
        <dbReference type="Proteomes" id="UP000267341"/>
    </source>
</evidence>
<gene>
    <name evidence="2" type="ORF">C7387_1653</name>
</gene>
<dbReference type="InterPro" id="IPR011009">
    <property type="entry name" value="Kinase-like_dom_sf"/>
</dbReference>
<dbReference type="PANTHER" id="PTHR21310:SF42">
    <property type="entry name" value="BIFUNCTIONAL AAC_APH"/>
    <property type="match status" value="1"/>
</dbReference>
<dbReference type="Pfam" id="PF01636">
    <property type="entry name" value="APH"/>
    <property type="match status" value="1"/>
</dbReference>
<dbReference type="InterPro" id="IPR002575">
    <property type="entry name" value="Aminoglycoside_PTrfase"/>
</dbReference>
<dbReference type="CDD" id="cd05155">
    <property type="entry name" value="APH_ChoK_like_1"/>
    <property type="match status" value="1"/>
</dbReference>
<organism evidence="2 3">
    <name type="scientific">Yokenella regensburgei</name>
    <dbReference type="NCBI Taxonomy" id="158877"/>
    <lineage>
        <taxon>Bacteria</taxon>
        <taxon>Pseudomonadati</taxon>
        <taxon>Pseudomonadota</taxon>
        <taxon>Gammaproteobacteria</taxon>
        <taxon>Enterobacterales</taxon>
        <taxon>Enterobacteriaceae</taxon>
        <taxon>Yokenella</taxon>
    </lineage>
</organism>
<protein>
    <submittedName>
        <fullName evidence="2">Aminoglycoside phosphotransferase (APT) family kinase protein</fullName>
    </submittedName>
</protein>
<reference evidence="2 3" key="1">
    <citation type="submission" date="2018-10" db="EMBL/GenBank/DDBJ databases">
        <title>Genomic Encyclopedia of Type Strains, Phase IV (KMG-IV): sequencing the most valuable type-strain genomes for metagenomic binning, comparative biology and taxonomic classification.</title>
        <authorList>
            <person name="Goeker M."/>
        </authorList>
    </citation>
    <scope>NUCLEOTIDE SEQUENCE [LARGE SCALE GENOMIC DNA]</scope>
    <source>
        <strain evidence="2 3">DSM 5079</strain>
    </source>
</reference>
<dbReference type="Gene3D" id="3.30.200.20">
    <property type="entry name" value="Phosphorylase Kinase, domain 1"/>
    <property type="match status" value="1"/>
</dbReference>
<evidence type="ECO:0000259" key="1">
    <source>
        <dbReference type="Pfam" id="PF01636"/>
    </source>
</evidence>
<dbReference type="GO" id="GO:0016301">
    <property type="term" value="F:kinase activity"/>
    <property type="evidence" value="ECO:0007669"/>
    <property type="project" value="UniProtKB-KW"/>
</dbReference>
<sequence>MDINHKLVCQLISSQFPQWRNLVVRPVDKSGWDNRTFHLGADMLVRLPSAAHYANQVEKEQKWLPKLASQVPNKIPVPLAMGMPDENYPWKWSIYRWIEGETVASSPELDLQILAKDLANFLIAFQAIDPKGGPAAGPQNFYRGGPVTVYDSETMQAVIALKDRVDANLVTEIWKLGCSQPWEGQPVWVHGDISAGNLLVNNNRLDAVIDFGQLCIGDPACDLVIAWTLFDSDSRKVFHDVLSPEPGTWARARSWALWKALIVMLKSDQTNAVEANQAHRTLENILDEYSKVSPEPSVTNFP</sequence>
<dbReference type="EMBL" id="RBIZ01000003">
    <property type="protein sequence ID" value="RKR64944.1"/>
    <property type="molecule type" value="Genomic_DNA"/>
</dbReference>
<dbReference type="Proteomes" id="UP000267341">
    <property type="component" value="Unassembled WGS sequence"/>
</dbReference>
<accession>A0ABX9S2Q2</accession>
<name>A0ABX9S2Q2_9ENTR</name>
<comment type="caution">
    <text evidence="2">The sequence shown here is derived from an EMBL/GenBank/DDBJ whole genome shotgun (WGS) entry which is preliminary data.</text>
</comment>
<keyword evidence="3" id="KW-1185">Reference proteome</keyword>